<evidence type="ECO:0000313" key="10">
    <source>
        <dbReference type="EMBL" id="KAG2194417.1"/>
    </source>
</evidence>
<dbReference type="OrthoDB" id="2151161at2759"/>
<accession>A0A8H7QKP8</accession>
<feature type="region of interest" description="Disordered" evidence="9">
    <location>
        <begin position="25"/>
        <end position="47"/>
    </location>
</feature>
<dbReference type="EMBL" id="JAEPRD010000196">
    <property type="protein sequence ID" value="KAG2194417.1"/>
    <property type="molecule type" value="Genomic_DNA"/>
</dbReference>
<dbReference type="InterPro" id="IPR008564">
    <property type="entry name" value="TVP23-like"/>
</dbReference>
<evidence type="ECO:0000256" key="6">
    <source>
        <dbReference type="ARBA" id="ARBA00022989"/>
    </source>
</evidence>
<feature type="transmembrane region" description="Helical" evidence="8">
    <location>
        <begin position="65"/>
        <end position="94"/>
    </location>
</feature>
<protein>
    <recommendedName>
        <fullName evidence="4 8">Golgi apparatus membrane protein TVP23</fullName>
    </recommendedName>
</protein>
<organism evidence="10 11">
    <name type="scientific">Mucor saturninus</name>
    <dbReference type="NCBI Taxonomy" id="64648"/>
    <lineage>
        <taxon>Eukaryota</taxon>
        <taxon>Fungi</taxon>
        <taxon>Fungi incertae sedis</taxon>
        <taxon>Mucoromycota</taxon>
        <taxon>Mucoromycotina</taxon>
        <taxon>Mucoromycetes</taxon>
        <taxon>Mucorales</taxon>
        <taxon>Mucorineae</taxon>
        <taxon>Mucoraceae</taxon>
        <taxon>Mucor</taxon>
    </lineage>
</organism>
<dbReference type="AlphaFoldDB" id="A0A8H7QKP8"/>
<comment type="function">
    <text evidence="1 8">Golgi membrane protein involved in vesicular trafficking.</text>
</comment>
<feature type="compositionally biased region" description="Low complexity" evidence="9">
    <location>
        <begin position="36"/>
        <end position="47"/>
    </location>
</feature>
<dbReference type="GO" id="GO:0009306">
    <property type="term" value="P:protein secretion"/>
    <property type="evidence" value="ECO:0007669"/>
    <property type="project" value="TreeGrafter"/>
</dbReference>
<reference evidence="10" key="1">
    <citation type="submission" date="2020-12" db="EMBL/GenBank/DDBJ databases">
        <title>Metabolic potential, ecology and presence of endohyphal bacteria is reflected in genomic diversity of Mucoromycotina.</title>
        <authorList>
            <person name="Muszewska A."/>
            <person name="Okrasinska A."/>
            <person name="Steczkiewicz K."/>
            <person name="Drgas O."/>
            <person name="Orlowska M."/>
            <person name="Perlinska-Lenart U."/>
            <person name="Aleksandrzak-Piekarczyk T."/>
            <person name="Szatraj K."/>
            <person name="Zielenkiewicz U."/>
            <person name="Pilsyk S."/>
            <person name="Malc E."/>
            <person name="Mieczkowski P."/>
            <person name="Kruszewska J.S."/>
            <person name="Biernat P."/>
            <person name="Pawlowska J."/>
        </authorList>
    </citation>
    <scope>NUCLEOTIDE SEQUENCE</scope>
    <source>
        <strain evidence="10">WA0000017839</strain>
    </source>
</reference>
<keyword evidence="6 8" id="KW-1133">Transmembrane helix</keyword>
<evidence type="ECO:0000256" key="2">
    <source>
        <dbReference type="ARBA" id="ARBA00004141"/>
    </source>
</evidence>
<evidence type="ECO:0000256" key="3">
    <source>
        <dbReference type="ARBA" id="ARBA00005467"/>
    </source>
</evidence>
<evidence type="ECO:0000256" key="9">
    <source>
        <dbReference type="SAM" id="MobiDB-lite"/>
    </source>
</evidence>
<evidence type="ECO:0000256" key="1">
    <source>
        <dbReference type="ARBA" id="ARBA00003246"/>
    </source>
</evidence>
<evidence type="ECO:0000256" key="4">
    <source>
        <dbReference type="ARBA" id="ARBA00013603"/>
    </source>
</evidence>
<evidence type="ECO:0000313" key="11">
    <source>
        <dbReference type="Proteomes" id="UP000603453"/>
    </source>
</evidence>
<keyword evidence="11" id="KW-1185">Reference proteome</keyword>
<evidence type="ECO:0000256" key="7">
    <source>
        <dbReference type="ARBA" id="ARBA00023136"/>
    </source>
</evidence>
<dbReference type="Pfam" id="PF05832">
    <property type="entry name" value="DUF846"/>
    <property type="match status" value="1"/>
</dbReference>
<comment type="similarity">
    <text evidence="3 8">Belongs to the TVP23 family.</text>
</comment>
<feature type="transmembrane region" description="Helical" evidence="8">
    <location>
        <begin position="166"/>
        <end position="184"/>
    </location>
</feature>
<dbReference type="GO" id="GO:0016192">
    <property type="term" value="P:vesicle-mediated transport"/>
    <property type="evidence" value="ECO:0007669"/>
    <property type="project" value="TreeGrafter"/>
</dbReference>
<keyword evidence="7 8" id="KW-0472">Membrane</keyword>
<feature type="transmembrane region" description="Helical" evidence="8">
    <location>
        <begin position="139"/>
        <end position="160"/>
    </location>
</feature>
<comment type="caution">
    <text evidence="10">The sequence shown here is derived from an EMBL/GenBank/DDBJ whole genome shotgun (WGS) entry which is preliminary data.</text>
</comment>
<evidence type="ECO:0000256" key="5">
    <source>
        <dbReference type="ARBA" id="ARBA00022692"/>
    </source>
</evidence>
<dbReference type="PANTHER" id="PTHR13019">
    <property type="entry name" value="GOLGI APPARATUS MEMBRANE PROTEIN TVP23"/>
    <property type="match status" value="1"/>
</dbReference>
<evidence type="ECO:0000256" key="8">
    <source>
        <dbReference type="RuleBase" id="RU361206"/>
    </source>
</evidence>
<dbReference type="PANTHER" id="PTHR13019:SF7">
    <property type="entry name" value="GOLGI APPARATUS MEMBRANE PROTEIN TVP23"/>
    <property type="match status" value="1"/>
</dbReference>
<dbReference type="GO" id="GO:0000139">
    <property type="term" value="C:Golgi membrane"/>
    <property type="evidence" value="ECO:0007669"/>
    <property type="project" value="UniProtKB-SubCell"/>
</dbReference>
<sequence length="231" mass="25702">MPLIDFNSVFKAPQEDQRNLLQPEDLESGYRPTPSANVNNNNAQQDNNTTTAIREYFEQSRLGALLTYLLGSFFTDNFTFVFVLTILFLAFDFWTTKNISGRLLVGLRWWNEIQPDGTNKWVFESASPSRINNAADSKLFWWMLYGTPALWGLFAFSSFITMKPSWLVIVAVALALNLANVYGYSQCDKEAKKKWATGMATRSALGSLGSGASGLVGKAFTSGIGKVFGSR</sequence>
<proteinExistence type="inferred from homology"/>
<keyword evidence="8" id="KW-0333">Golgi apparatus</keyword>
<comment type="subcellular location">
    <subcellularLocation>
        <location evidence="8">Golgi apparatus membrane</location>
        <topology evidence="8">Multi-pass membrane protein</topology>
    </subcellularLocation>
    <subcellularLocation>
        <location evidence="2">Membrane</location>
        <topology evidence="2">Multi-pass membrane protein</topology>
    </subcellularLocation>
</comment>
<keyword evidence="5 8" id="KW-0812">Transmembrane</keyword>
<gene>
    <name evidence="10" type="ORF">INT47_003128</name>
</gene>
<name>A0A8H7QKP8_9FUNG</name>
<dbReference type="Proteomes" id="UP000603453">
    <property type="component" value="Unassembled WGS sequence"/>
</dbReference>